<proteinExistence type="predicted"/>
<organism evidence="1 2">
    <name type="scientific">Diphasiastrum complanatum</name>
    <name type="common">Issler's clubmoss</name>
    <name type="synonym">Lycopodium complanatum</name>
    <dbReference type="NCBI Taxonomy" id="34168"/>
    <lineage>
        <taxon>Eukaryota</taxon>
        <taxon>Viridiplantae</taxon>
        <taxon>Streptophyta</taxon>
        <taxon>Embryophyta</taxon>
        <taxon>Tracheophyta</taxon>
        <taxon>Lycopodiopsida</taxon>
        <taxon>Lycopodiales</taxon>
        <taxon>Lycopodiaceae</taxon>
        <taxon>Lycopodioideae</taxon>
        <taxon>Diphasiastrum</taxon>
    </lineage>
</organism>
<sequence length="357" mass="40357">MALFPEDLNCQDALPRKQEFLQDIAIEESASEVADSIDMLQLQRDREPIQSNLKSCDVIKLLKQRRSKAFKTYAYQEKKNHIAKKYRHIPYSYLKPGALAKYRDAQRSARVSYIATRKRSTRSINASVAVEPIVPLNNTEQGTISSDIPSRICTRAFGPACLQRKKLLAPKAAESPVASEYVGITRSDTSTSAQESLLESLPLELLVRIICKLQHDQLRPVFHTCKRLRQSVIIAKQSHFNYTTPGRKRWLFQTIENFPSLASRSNHLPFLSKAQGHKCPAGYPRTPKAPRYAPKPHSRTSIAEMSQITAALFLTSRNLLRQSRPTCPLSLTLRAGSFHRALFNEEELCQAIAQNSL</sequence>
<dbReference type="EMBL" id="CM055109">
    <property type="protein sequence ID" value="KAJ7522338.1"/>
    <property type="molecule type" value="Genomic_DNA"/>
</dbReference>
<accession>A0ACC2AXS6</accession>
<keyword evidence="2" id="KW-1185">Reference proteome</keyword>
<protein>
    <submittedName>
        <fullName evidence="1">Uncharacterized protein</fullName>
    </submittedName>
</protein>
<evidence type="ECO:0000313" key="1">
    <source>
        <dbReference type="EMBL" id="KAJ7522338.1"/>
    </source>
</evidence>
<dbReference type="Proteomes" id="UP001162992">
    <property type="component" value="Chromosome 18"/>
</dbReference>
<gene>
    <name evidence="1" type="ORF">O6H91_18G007100</name>
</gene>
<evidence type="ECO:0000313" key="2">
    <source>
        <dbReference type="Proteomes" id="UP001162992"/>
    </source>
</evidence>
<comment type="caution">
    <text evidence="1">The sequence shown here is derived from an EMBL/GenBank/DDBJ whole genome shotgun (WGS) entry which is preliminary data.</text>
</comment>
<reference evidence="2" key="1">
    <citation type="journal article" date="2024" name="Proc. Natl. Acad. Sci. U.S.A.">
        <title>Extraordinary preservation of gene collinearity over three hundred million years revealed in homosporous lycophytes.</title>
        <authorList>
            <person name="Li C."/>
            <person name="Wickell D."/>
            <person name="Kuo L.Y."/>
            <person name="Chen X."/>
            <person name="Nie B."/>
            <person name="Liao X."/>
            <person name="Peng D."/>
            <person name="Ji J."/>
            <person name="Jenkins J."/>
            <person name="Williams M."/>
            <person name="Shu S."/>
            <person name="Plott C."/>
            <person name="Barry K."/>
            <person name="Rajasekar S."/>
            <person name="Grimwood J."/>
            <person name="Han X."/>
            <person name="Sun S."/>
            <person name="Hou Z."/>
            <person name="He W."/>
            <person name="Dai G."/>
            <person name="Sun C."/>
            <person name="Schmutz J."/>
            <person name="Leebens-Mack J.H."/>
            <person name="Li F.W."/>
            <person name="Wang L."/>
        </authorList>
    </citation>
    <scope>NUCLEOTIDE SEQUENCE [LARGE SCALE GENOMIC DNA]</scope>
    <source>
        <strain evidence="2">cv. PW_Plant_1</strain>
    </source>
</reference>
<name>A0ACC2AXS6_DIPCM</name>